<evidence type="ECO:0000313" key="1">
    <source>
        <dbReference type="EMBL" id="AHA59177.1"/>
    </source>
</evidence>
<proteinExistence type="predicted"/>
<protein>
    <submittedName>
        <fullName evidence="1">Uncharacterized protein</fullName>
    </submittedName>
</protein>
<sequence length="359" mass="39476">MGKAKMNTMIRILATVCYLATWSGLVQGSQYTIPVGMLHYTPGASSNYVFPKTGTSSAPNCAENMPYGQRYNIVGQIVGNTTWWFVMRVGEPAIVTLYEREGRGTAQLKVIPLGIRRQASYGYNGGAISGVTCQQHLSPRNAYAEKSNGSNGAIEMRSKPGTNVALYATLAFELLDPDSVVPGVYSATGGYQFSNNEIEISERTDYWGSSAPRTAPYIPDLSLVVGHVFRIDMPHTSVSLSPSYEDGNTFTGNVRFRAQSNQRYSITMQCSNTSAPTTEGGCYFAGTMMELDAQARFPEQGMTFNLRPDIPTYIDGAEFTDLDYDYPGYIDFTLSKIMEYGETGKTYFDTVSLTFEADF</sequence>
<gene>
    <name evidence="1" type="ORF">H744_p0040</name>
</gene>
<dbReference type="AlphaFoldDB" id="A0A0C4JN14"/>
<geneLocation type="plasmid" evidence="1">
    <name>unnamed</name>
</geneLocation>
<organism evidence="1">
    <name type="scientific">Photobacterium gaetbulicola Gung47</name>
    <dbReference type="NCBI Taxonomy" id="658445"/>
    <lineage>
        <taxon>Bacteria</taxon>
        <taxon>Pseudomonadati</taxon>
        <taxon>Pseudomonadota</taxon>
        <taxon>Gammaproteobacteria</taxon>
        <taxon>Vibrionales</taxon>
        <taxon>Vibrionaceae</taxon>
        <taxon>Photobacterium</taxon>
    </lineage>
</organism>
<keyword evidence="1" id="KW-0614">Plasmid</keyword>
<reference evidence="1" key="1">
    <citation type="submission" date="2013-11" db="EMBL/GenBank/DDBJ databases">
        <title>Complete genome sequence of the lipase-producing bacterium Photobacterium gaetbulicola Gung47.</title>
        <authorList>
            <person name="Kim Y.-O."/>
        </authorList>
    </citation>
    <scope>NUCLEOTIDE SEQUENCE</scope>
    <source>
        <strain evidence="1">Gung47</strain>
        <plasmid evidence="1">unnamed</plasmid>
    </source>
</reference>
<name>A0A0C4JN14_9GAMM</name>
<accession>A0A0C4JN14</accession>
<dbReference type="EMBL" id="KC687076">
    <property type="protein sequence ID" value="AHA59177.1"/>
    <property type="molecule type" value="Genomic_DNA"/>
</dbReference>